<keyword evidence="3" id="KW-1185">Reference proteome</keyword>
<dbReference type="InParanoid" id="A0A1Y2AV54"/>
<organism evidence="2 3">
    <name type="scientific">Naematelia encephala</name>
    <dbReference type="NCBI Taxonomy" id="71784"/>
    <lineage>
        <taxon>Eukaryota</taxon>
        <taxon>Fungi</taxon>
        <taxon>Dikarya</taxon>
        <taxon>Basidiomycota</taxon>
        <taxon>Agaricomycotina</taxon>
        <taxon>Tremellomycetes</taxon>
        <taxon>Tremellales</taxon>
        <taxon>Naemateliaceae</taxon>
        <taxon>Naematelia</taxon>
    </lineage>
</organism>
<dbReference type="AlphaFoldDB" id="A0A1Y2AV54"/>
<protein>
    <submittedName>
        <fullName evidence="2">Uncharacterized protein</fullName>
    </submittedName>
</protein>
<evidence type="ECO:0000313" key="2">
    <source>
        <dbReference type="EMBL" id="ORY25805.1"/>
    </source>
</evidence>
<name>A0A1Y2AV54_9TREE</name>
<accession>A0A1Y2AV54</accession>
<evidence type="ECO:0000256" key="1">
    <source>
        <dbReference type="SAM" id="MobiDB-lite"/>
    </source>
</evidence>
<evidence type="ECO:0000313" key="3">
    <source>
        <dbReference type="Proteomes" id="UP000193986"/>
    </source>
</evidence>
<reference evidence="2 3" key="1">
    <citation type="submission" date="2016-07" db="EMBL/GenBank/DDBJ databases">
        <title>Pervasive Adenine N6-methylation of Active Genes in Fungi.</title>
        <authorList>
            <consortium name="DOE Joint Genome Institute"/>
            <person name="Mondo S.J."/>
            <person name="Dannebaum R.O."/>
            <person name="Kuo R.C."/>
            <person name="Labutti K."/>
            <person name="Haridas S."/>
            <person name="Kuo A."/>
            <person name="Salamov A."/>
            <person name="Ahrendt S.R."/>
            <person name="Lipzen A."/>
            <person name="Sullivan W."/>
            <person name="Andreopoulos W.B."/>
            <person name="Clum A."/>
            <person name="Lindquist E."/>
            <person name="Daum C."/>
            <person name="Ramamoorthy G.K."/>
            <person name="Gryganskyi A."/>
            <person name="Culley D."/>
            <person name="Magnuson J.K."/>
            <person name="James T.Y."/>
            <person name="O'Malley M.A."/>
            <person name="Stajich J.E."/>
            <person name="Spatafora J.W."/>
            <person name="Visel A."/>
            <person name="Grigoriev I.V."/>
        </authorList>
    </citation>
    <scope>NUCLEOTIDE SEQUENCE [LARGE SCALE GENOMIC DNA]</scope>
    <source>
        <strain evidence="2 3">68-887.2</strain>
    </source>
</reference>
<feature type="region of interest" description="Disordered" evidence="1">
    <location>
        <begin position="380"/>
        <end position="425"/>
    </location>
</feature>
<comment type="caution">
    <text evidence="2">The sequence shown here is derived from an EMBL/GenBank/DDBJ whole genome shotgun (WGS) entry which is preliminary data.</text>
</comment>
<feature type="compositionally biased region" description="Low complexity" evidence="1">
    <location>
        <begin position="397"/>
        <end position="409"/>
    </location>
</feature>
<dbReference type="OrthoDB" id="2585251at2759"/>
<dbReference type="EMBL" id="MCFC01000053">
    <property type="protein sequence ID" value="ORY25805.1"/>
    <property type="molecule type" value="Genomic_DNA"/>
</dbReference>
<dbReference type="Proteomes" id="UP000193986">
    <property type="component" value="Unassembled WGS sequence"/>
</dbReference>
<gene>
    <name evidence="2" type="ORF">BCR39DRAFT_542807</name>
</gene>
<proteinExistence type="predicted"/>
<sequence>MPPLFTSTNINTLLRKVISTARQVHPKVVASGQARVGKLFRARQVVQQVLNDTFPSLQYHPRGPSLALQPAYIVPRFSHSANPRFASPLAQASQAFRSGRSYHRGPIPRGPGMITNVGLGSARTFATAPTAISSHIPLGFRAISLLLDEHDDLLPQPVRYKTYVSTWSRNKNKYRRHRQHRRRTHLSNSSLCGAWYAAVNTVDTYRHADLTQLDKYFPLPSSTQTDPTLPPRSDELITHGTLAILQIPLSPDFSPNLQALFTPTPDLTFDESMIGVTVLSKLTRGLMPIHEAFGLYQSHRVLPLLYKLDGLGLLDARDQIVNTELEAEHDLDGRLTCMRIVFHERSVSDIRRLLGETLKDEEEGQWWSLWQEKNLPSETLGGLGLSMPDGTSLEDWSSNSGSSFTSSESSNKHLGRPSVPPRMSSWTEDSTISLVIPTIDVSITSTESADLEDDQVQVELSLTPPEAYSWPSSADISPMASPPPQLTSLNISTLSEMSFGQSEGVASVWSVSPSEDDSDVESSVGEDVVAASEVWSLASGMQESVPPSPSDITRWNGSGEGFGFAQPW</sequence>